<gene>
    <name evidence="8" type="ORF">QF092_02660</name>
</gene>
<organism evidence="8 9">
    <name type="scientific">Fuscovulum ytuae</name>
    <dbReference type="NCBI Taxonomy" id="3042299"/>
    <lineage>
        <taxon>Bacteria</taxon>
        <taxon>Pseudomonadati</taxon>
        <taxon>Pseudomonadota</taxon>
        <taxon>Alphaproteobacteria</taxon>
        <taxon>Rhodobacterales</taxon>
        <taxon>Paracoccaceae</taxon>
        <taxon>Fuscovulum</taxon>
    </lineage>
</organism>
<evidence type="ECO:0000256" key="3">
    <source>
        <dbReference type="ARBA" id="ARBA00012535"/>
    </source>
</evidence>
<comment type="pathway">
    <text evidence="1">Plant hormone metabolism; auxin biosynthesis.</text>
</comment>
<dbReference type="PANTHER" id="PTHR10742:SF410">
    <property type="entry name" value="LYSINE-SPECIFIC HISTONE DEMETHYLASE 2"/>
    <property type="match status" value="1"/>
</dbReference>
<dbReference type="Gene3D" id="3.90.660.10">
    <property type="match status" value="1"/>
</dbReference>
<evidence type="ECO:0000259" key="7">
    <source>
        <dbReference type="Pfam" id="PF01593"/>
    </source>
</evidence>
<reference evidence="8 9" key="1">
    <citation type="submission" date="2023-04" db="EMBL/GenBank/DDBJ databases">
        <title>YMD61, complete Genome.</title>
        <authorList>
            <person name="Zhang J."/>
        </authorList>
    </citation>
    <scope>NUCLEOTIDE SEQUENCE [LARGE SCALE GENOMIC DNA]</scope>
    <source>
        <strain evidence="8 9">YMD61</strain>
    </source>
</reference>
<evidence type="ECO:0000256" key="5">
    <source>
        <dbReference type="ARBA" id="ARBA00023070"/>
    </source>
</evidence>
<dbReference type="PANTHER" id="PTHR10742">
    <property type="entry name" value="FLAVIN MONOAMINE OXIDASE"/>
    <property type="match status" value="1"/>
</dbReference>
<keyword evidence="9" id="KW-1185">Reference proteome</keyword>
<dbReference type="Proteomes" id="UP001230978">
    <property type="component" value="Chromosome"/>
</dbReference>
<evidence type="ECO:0000313" key="9">
    <source>
        <dbReference type="Proteomes" id="UP001230978"/>
    </source>
</evidence>
<name>A0ABY8Q8X7_9RHOB</name>
<dbReference type="Gene3D" id="3.50.50.60">
    <property type="entry name" value="FAD/NAD(P)-binding domain"/>
    <property type="match status" value="1"/>
</dbReference>
<dbReference type="InterPro" id="IPR002937">
    <property type="entry name" value="Amino_oxidase"/>
</dbReference>
<protein>
    <recommendedName>
        <fullName evidence="4">Tryptophan 2-monooxygenase</fullName>
        <ecNumber evidence="3">1.13.12.3</ecNumber>
    </recommendedName>
</protein>
<dbReference type="EC" id="1.13.12.3" evidence="3"/>
<dbReference type="EMBL" id="CP124535">
    <property type="protein sequence ID" value="WGV16735.1"/>
    <property type="molecule type" value="Genomic_DNA"/>
</dbReference>
<dbReference type="Pfam" id="PF01593">
    <property type="entry name" value="Amino_oxidase"/>
    <property type="match status" value="1"/>
</dbReference>
<dbReference type="GO" id="GO:0016491">
    <property type="term" value="F:oxidoreductase activity"/>
    <property type="evidence" value="ECO:0007669"/>
    <property type="project" value="UniProtKB-KW"/>
</dbReference>
<evidence type="ECO:0000256" key="4">
    <source>
        <dbReference type="ARBA" id="ARBA00017871"/>
    </source>
</evidence>
<accession>A0ABY8Q8X7</accession>
<sequence>MIGRRSVMGLLAMLPFGKMAKAAGGGRIAVIGAGMAGLAAARALRDAGADVTIYEARDRIGGRVWTKRSWPGLPVDLGASWIHGLKQNPITALAAEAGAPLHPTDYESAAAFGAGRERPYPAEPWDMLEAAQKRAGKADADMSLRAAVEALPRWTKMSLPDRNAFRAAVHRMVEHEYGADWGDLSAWFFDEAEAFGGGDALFPHGYDQVASHAAQGLDIRLGTKVRAVTATRDGIRLTFADGSEATADALVCTLPLGVLQSGDVTFDPPLAPERQAAIDSLGMGLLNKCWLRFDAPPPVPAADWILNLGPPADLWPEWVNPSAAKPAPLLLAFNAGPRADEVEAWDDSTTLASAQDALRGMFGSAFPAPIAAQVTRWRADPLAYGSYSYHSVGTGADTRRALAGLDWDGRLAFAGEAASPDHPSTVHGAWLSGLAAAQALTE</sequence>
<evidence type="ECO:0000256" key="2">
    <source>
        <dbReference type="ARBA" id="ARBA00005833"/>
    </source>
</evidence>
<comment type="similarity">
    <text evidence="2">Belongs to the tryptophan 2-monooxygenase family.</text>
</comment>
<keyword evidence="8" id="KW-0560">Oxidoreductase</keyword>
<evidence type="ECO:0000256" key="6">
    <source>
        <dbReference type="ARBA" id="ARBA00047321"/>
    </source>
</evidence>
<dbReference type="InterPro" id="IPR036188">
    <property type="entry name" value="FAD/NAD-bd_sf"/>
</dbReference>
<dbReference type="InterPro" id="IPR050281">
    <property type="entry name" value="Flavin_monoamine_oxidase"/>
</dbReference>
<dbReference type="SUPFAM" id="SSF51905">
    <property type="entry name" value="FAD/NAD(P)-binding domain"/>
    <property type="match status" value="1"/>
</dbReference>
<comment type="catalytic activity">
    <reaction evidence="6">
        <text>L-tryptophan + O2 = indole-3-acetamide + CO2 + H2O</text>
        <dbReference type="Rhea" id="RHEA:16165"/>
        <dbReference type="ChEBI" id="CHEBI:15377"/>
        <dbReference type="ChEBI" id="CHEBI:15379"/>
        <dbReference type="ChEBI" id="CHEBI:16031"/>
        <dbReference type="ChEBI" id="CHEBI:16526"/>
        <dbReference type="ChEBI" id="CHEBI:57912"/>
        <dbReference type="EC" id="1.13.12.3"/>
    </reaction>
</comment>
<proteinExistence type="inferred from homology"/>
<dbReference type="PRINTS" id="PR00419">
    <property type="entry name" value="ADXRDTASE"/>
</dbReference>
<dbReference type="RefSeq" id="WP_281467376.1">
    <property type="nucleotide sequence ID" value="NZ_CP124535.1"/>
</dbReference>
<feature type="domain" description="Amine oxidase" evidence="7">
    <location>
        <begin position="35"/>
        <end position="440"/>
    </location>
</feature>
<evidence type="ECO:0000313" key="8">
    <source>
        <dbReference type="EMBL" id="WGV16735.1"/>
    </source>
</evidence>
<evidence type="ECO:0000256" key="1">
    <source>
        <dbReference type="ARBA" id="ARBA00004814"/>
    </source>
</evidence>
<keyword evidence="5" id="KW-0073">Auxin biosynthesis</keyword>
<dbReference type="SUPFAM" id="SSF54373">
    <property type="entry name" value="FAD-linked reductases, C-terminal domain"/>
    <property type="match status" value="1"/>
</dbReference>